<dbReference type="InterPro" id="IPR002035">
    <property type="entry name" value="VWF_A"/>
</dbReference>
<dbReference type="Pfam" id="PF00092">
    <property type="entry name" value="VWA"/>
    <property type="match status" value="1"/>
</dbReference>
<reference evidence="2" key="1">
    <citation type="submission" date="2021-02" db="EMBL/GenBank/DDBJ databases">
        <title>Skermanella TT6 skin isolate.</title>
        <authorList>
            <person name="Lee K."/>
            <person name="Ganzorig M."/>
        </authorList>
    </citation>
    <scope>NUCLEOTIDE SEQUENCE</scope>
    <source>
        <strain evidence="2">TT6</strain>
    </source>
</reference>
<dbReference type="Gene3D" id="3.40.50.410">
    <property type="entry name" value="von Willebrand factor, type A domain"/>
    <property type="match status" value="1"/>
</dbReference>
<evidence type="ECO:0000259" key="1">
    <source>
        <dbReference type="PROSITE" id="PS50234"/>
    </source>
</evidence>
<dbReference type="PIRSF" id="PIRSF020634">
    <property type="entry name" value="TerY_vWA"/>
    <property type="match status" value="1"/>
</dbReference>
<protein>
    <submittedName>
        <fullName evidence="2">VWA domain-containing protein</fullName>
    </submittedName>
</protein>
<dbReference type="InterPro" id="IPR036465">
    <property type="entry name" value="vWFA_dom_sf"/>
</dbReference>
<sequence length="234" mass="25599">MASTDLVLSHHELIENPTARVPICLVLDASPSMEETHYGDRQTPIEALNIGVQAFYEDISKDEMARYAADIAIVTFSDVSRIDTDFGSVERGAPMVSIHGGGGTSIGSGVELALDILERRKKQYKETGVDYYQPWLVLMTDGAPTDQTHHGAGRKVSDMVRQKKLIIFPIGVGSKADMQTLELFSPTRPPLRLQGLCFAEFFKWLSSSVAATSRSTPGEAVKLDVEGIKGWAEL</sequence>
<organism evidence="2 3">
    <name type="scientific">Skermanella cutis</name>
    <dbReference type="NCBI Taxonomy" id="2775420"/>
    <lineage>
        <taxon>Bacteria</taxon>
        <taxon>Pseudomonadati</taxon>
        <taxon>Pseudomonadota</taxon>
        <taxon>Alphaproteobacteria</taxon>
        <taxon>Rhodospirillales</taxon>
        <taxon>Azospirillaceae</taxon>
        <taxon>Skermanella</taxon>
    </lineage>
</organism>
<dbReference type="EMBL" id="CP067420">
    <property type="protein sequence ID" value="QQP88545.1"/>
    <property type="molecule type" value="Genomic_DNA"/>
</dbReference>
<evidence type="ECO:0000313" key="3">
    <source>
        <dbReference type="Proteomes" id="UP000595197"/>
    </source>
</evidence>
<dbReference type="PROSITE" id="PS50234">
    <property type="entry name" value="VWFA"/>
    <property type="match status" value="1"/>
</dbReference>
<dbReference type="InterPro" id="IPR011392">
    <property type="entry name" value="Tellurite-R_TerY"/>
</dbReference>
<feature type="domain" description="VWFA" evidence="1">
    <location>
        <begin position="22"/>
        <end position="185"/>
    </location>
</feature>
<name>A0ABX7B605_9PROT</name>
<evidence type="ECO:0000313" key="2">
    <source>
        <dbReference type="EMBL" id="QQP88545.1"/>
    </source>
</evidence>
<dbReference type="Proteomes" id="UP000595197">
    <property type="component" value="Chromosome"/>
</dbReference>
<dbReference type="SMART" id="SM00327">
    <property type="entry name" value="VWA"/>
    <property type="match status" value="1"/>
</dbReference>
<accession>A0ABX7B605</accession>
<proteinExistence type="predicted"/>
<dbReference type="RefSeq" id="WP_201073589.1">
    <property type="nucleotide sequence ID" value="NZ_CP067420.1"/>
</dbReference>
<gene>
    <name evidence="2" type="ORF">IGS68_21330</name>
</gene>
<keyword evidence="3" id="KW-1185">Reference proteome</keyword>
<dbReference type="SUPFAM" id="SSF53300">
    <property type="entry name" value="vWA-like"/>
    <property type="match status" value="1"/>
</dbReference>